<evidence type="ECO:0000259" key="2">
    <source>
        <dbReference type="Pfam" id="PF03724"/>
    </source>
</evidence>
<feature type="domain" description="DUF306" evidence="2">
    <location>
        <begin position="163"/>
        <end position="273"/>
    </location>
</feature>
<accession>A0A077M1X9</accession>
<feature type="signal peptide" evidence="1">
    <location>
        <begin position="1"/>
        <end position="21"/>
    </location>
</feature>
<organism evidence="3 4">
    <name type="scientific">Nostocoides japonicum T1-X7</name>
    <dbReference type="NCBI Taxonomy" id="1194083"/>
    <lineage>
        <taxon>Bacteria</taxon>
        <taxon>Bacillati</taxon>
        <taxon>Actinomycetota</taxon>
        <taxon>Actinomycetes</taxon>
        <taxon>Micrococcales</taxon>
        <taxon>Intrasporangiaceae</taxon>
        <taxon>Nostocoides</taxon>
    </lineage>
</organism>
<comment type="caution">
    <text evidence="3">The sequence shown here is derived from an EMBL/GenBank/DDBJ whole genome shotgun (WGS) entry which is preliminary data.</text>
</comment>
<feature type="domain" description="DUF306" evidence="2">
    <location>
        <begin position="50"/>
        <end position="148"/>
    </location>
</feature>
<reference evidence="3 4" key="1">
    <citation type="journal article" date="2013" name="ISME J.">
        <title>A metabolic model for members of the genus Tetrasphaera involved in enhanced biological phosphorus removal.</title>
        <authorList>
            <person name="Kristiansen R."/>
            <person name="Nguyen H.T.T."/>
            <person name="Saunders A.M."/>
            <person name="Nielsen J.L."/>
            <person name="Wimmer R."/>
            <person name="Le V.Q."/>
            <person name="McIlroy S.J."/>
            <person name="Petrovski S."/>
            <person name="Seviour R.J."/>
            <person name="Calteau A."/>
            <person name="Nielsen K.L."/>
            <person name="Nielsen P.H."/>
        </authorList>
    </citation>
    <scope>NUCLEOTIDE SEQUENCE [LARGE SCALE GENOMIC DNA]</scope>
    <source>
        <strain evidence="3 4">T1-X7</strain>
    </source>
</reference>
<dbReference type="Pfam" id="PF03724">
    <property type="entry name" value="META"/>
    <property type="match status" value="2"/>
</dbReference>
<keyword evidence="4" id="KW-1185">Reference proteome</keyword>
<proteinExistence type="predicted"/>
<keyword evidence="1" id="KW-0732">Signal</keyword>
<evidence type="ECO:0000313" key="3">
    <source>
        <dbReference type="EMBL" id="CCH80343.1"/>
    </source>
</evidence>
<dbReference type="InterPro" id="IPR038670">
    <property type="entry name" value="HslJ-like_sf"/>
</dbReference>
<dbReference type="STRING" id="1194083.BN12_890007"/>
<sequence>MRSARRLVPLAVVGLLGIPLAACGSASGGAGSGSTASVAPHTGPAAVTASDLDGRSYVSTTVTGHDLVHGTTIGLSFSDGRMVAGAGCNTMSGPFGVGDGSLRWTGDVATTMMGCEPDRAAQDSWLSDLLTKGVAATGTADALTLTSGSLTIELAREAPADAASLLGTAWTVTGTSDGTTASTVPDGMRTPAVAIAADGAVTIDTGCNTGRSKAVASGSTLTFAPPAVTRKACPSDAASAVETAILKTLDGAVEVSGEGSSVVLTGRDHGLTLTRKS</sequence>
<dbReference type="AlphaFoldDB" id="A0A077M1X9"/>
<dbReference type="Gene3D" id="2.40.128.270">
    <property type="match status" value="2"/>
</dbReference>
<protein>
    <recommendedName>
        <fullName evidence="2">DUF306 domain-containing protein</fullName>
    </recommendedName>
</protein>
<dbReference type="PANTHER" id="PTHR35535">
    <property type="entry name" value="HEAT SHOCK PROTEIN HSLJ"/>
    <property type="match status" value="1"/>
</dbReference>
<dbReference type="EMBL" id="CAJB01000424">
    <property type="protein sequence ID" value="CCH80343.1"/>
    <property type="molecule type" value="Genomic_DNA"/>
</dbReference>
<dbReference type="InterPro" id="IPR005184">
    <property type="entry name" value="DUF306_Meta_HslJ"/>
</dbReference>
<gene>
    <name evidence="3" type="ORF">BN12_890007</name>
</gene>
<feature type="chain" id="PRO_5001720808" description="DUF306 domain-containing protein" evidence="1">
    <location>
        <begin position="22"/>
        <end position="277"/>
    </location>
</feature>
<dbReference type="Proteomes" id="UP000035721">
    <property type="component" value="Unassembled WGS sequence"/>
</dbReference>
<dbReference type="InterPro" id="IPR053147">
    <property type="entry name" value="Hsp_HslJ-like"/>
</dbReference>
<name>A0A077M1X9_9MICO</name>
<evidence type="ECO:0000256" key="1">
    <source>
        <dbReference type="SAM" id="SignalP"/>
    </source>
</evidence>
<dbReference type="RefSeq" id="WP_048552404.1">
    <property type="nucleotide sequence ID" value="NZ_HF570958.1"/>
</dbReference>
<evidence type="ECO:0000313" key="4">
    <source>
        <dbReference type="Proteomes" id="UP000035721"/>
    </source>
</evidence>
<dbReference type="PANTHER" id="PTHR35535:SF1">
    <property type="entry name" value="HEAT SHOCK PROTEIN HSLJ"/>
    <property type="match status" value="1"/>
</dbReference>
<dbReference type="OrthoDB" id="507754at2"/>